<evidence type="ECO:0000313" key="2">
    <source>
        <dbReference type="EMBL" id="MFC6397330.1"/>
    </source>
</evidence>
<dbReference type="PANTHER" id="PTHR43267:SF1">
    <property type="entry name" value="TRNA THREONYLCARBAMOYLADENOSINE DEHYDRATASE"/>
    <property type="match status" value="1"/>
</dbReference>
<evidence type="ECO:0000259" key="1">
    <source>
        <dbReference type="Pfam" id="PF00899"/>
    </source>
</evidence>
<dbReference type="Pfam" id="PF00899">
    <property type="entry name" value="ThiF"/>
    <property type="match status" value="1"/>
</dbReference>
<reference evidence="3" key="1">
    <citation type="journal article" date="2019" name="Int. J. Syst. Evol. Microbiol.">
        <title>The Global Catalogue of Microorganisms (GCM) 10K type strain sequencing project: providing services to taxonomists for standard genome sequencing and annotation.</title>
        <authorList>
            <consortium name="The Broad Institute Genomics Platform"/>
            <consortium name="The Broad Institute Genome Sequencing Center for Infectious Disease"/>
            <person name="Wu L."/>
            <person name="Ma J."/>
        </authorList>
    </citation>
    <scope>NUCLEOTIDE SEQUENCE [LARGE SCALE GENOMIC DNA]</scope>
    <source>
        <strain evidence="3">CGMCC 1.15277</strain>
    </source>
</reference>
<dbReference type="PANTHER" id="PTHR43267">
    <property type="entry name" value="TRNA THREONYLCARBAMOYLADENOSINE DEHYDRATASE"/>
    <property type="match status" value="1"/>
</dbReference>
<dbReference type="EMBL" id="JBHSUA010000019">
    <property type="protein sequence ID" value="MFC6397330.1"/>
    <property type="molecule type" value="Genomic_DNA"/>
</dbReference>
<feature type="domain" description="THIF-type NAD/FAD binding fold" evidence="1">
    <location>
        <begin position="23"/>
        <end position="232"/>
    </location>
</feature>
<dbReference type="InterPro" id="IPR045886">
    <property type="entry name" value="ThiF/MoeB/HesA"/>
</dbReference>
<evidence type="ECO:0000313" key="3">
    <source>
        <dbReference type="Proteomes" id="UP001596266"/>
    </source>
</evidence>
<accession>A0ABW1X493</accession>
<dbReference type="InterPro" id="IPR035985">
    <property type="entry name" value="Ubiquitin-activating_enz"/>
</dbReference>
<gene>
    <name evidence="2" type="ORF">ACFP57_10100</name>
</gene>
<proteinExistence type="predicted"/>
<dbReference type="InterPro" id="IPR000594">
    <property type="entry name" value="ThiF_NAD_FAD-bd"/>
</dbReference>
<dbReference type="SUPFAM" id="SSF69572">
    <property type="entry name" value="Activating enzymes of the ubiquitin-like proteins"/>
    <property type="match status" value="1"/>
</dbReference>
<sequence>MTAEVEPNQTKPDQWVRQRTLLGDGQETLATSSALVVGCGGLGAGAIPALVASGVGHVVLLDDDTLDLTNLNRQTLYTSDDLGAQKVERATARMAALSPDTRVKGLRRRLTADDADFVAQFDVVLDCTDKMASRAAISASCREASVPWVWAAVDGWQGVISVFVPGGPQWEDVVGDPRELNHPPQVLGATPALLGAWQAAEALKVLTRQGRTLAGRIAVVDLLAATVREIELA</sequence>
<dbReference type="Gene3D" id="3.40.50.720">
    <property type="entry name" value="NAD(P)-binding Rossmann-like Domain"/>
    <property type="match status" value="1"/>
</dbReference>
<dbReference type="Proteomes" id="UP001596266">
    <property type="component" value="Unassembled WGS sequence"/>
</dbReference>
<organism evidence="2 3">
    <name type="scientific">Luteococcus sanguinis</name>
    <dbReference type="NCBI Taxonomy" id="174038"/>
    <lineage>
        <taxon>Bacteria</taxon>
        <taxon>Bacillati</taxon>
        <taxon>Actinomycetota</taxon>
        <taxon>Actinomycetes</taxon>
        <taxon>Propionibacteriales</taxon>
        <taxon>Propionibacteriaceae</taxon>
        <taxon>Luteococcus</taxon>
    </lineage>
</organism>
<dbReference type="CDD" id="cd00757">
    <property type="entry name" value="ThiF_MoeB_HesA_family"/>
    <property type="match status" value="1"/>
</dbReference>
<dbReference type="RefSeq" id="WP_343886580.1">
    <property type="nucleotide sequence ID" value="NZ_BAAAKI010000016.1"/>
</dbReference>
<comment type="caution">
    <text evidence="2">The sequence shown here is derived from an EMBL/GenBank/DDBJ whole genome shotgun (WGS) entry which is preliminary data.</text>
</comment>
<name>A0ABW1X493_9ACTN</name>
<protein>
    <submittedName>
        <fullName evidence="2">HesA/MoeB/ThiF family protein</fullName>
    </submittedName>
</protein>
<keyword evidence="3" id="KW-1185">Reference proteome</keyword>